<dbReference type="EMBL" id="CM026423">
    <property type="protein sequence ID" value="KAG0582249.1"/>
    <property type="molecule type" value="Genomic_DNA"/>
</dbReference>
<keyword evidence="3" id="KW-1185">Reference proteome</keyword>
<comment type="caution">
    <text evidence="2">The sequence shown here is derived from an EMBL/GenBank/DDBJ whole genome shotgun (WGS) entry which is preliminary data.</text>
</comment>
<evidence type="ECO:0000313" key="3">
    <source>
        <dbReference type="Proteomes" id="UP000822688"/>
    </source>
</evidence>
<accession>A0A8T0IH48</accession>
<feature type="compositionally biased region" description="Polar residues" evidence="1">
    <location>
        <begin position="259"/>
        <end position="273"/>
    </location>
</feature>
<feature type="compositionally biased region" description="Polar residues" evidence="1">
    <location>
        <begin position="280"/>
        <end position="293"/>
    </location>
</feature>
<feature type="compositionally biased region" description="Low complexity" evidence="1">
    <location>
        <begin position="157"/>
        <end position="180"/>
    </location>
</feature>
<feature type="region of interest" description="Disordered" evidence="1">
    <location>
        <begin position="141"/>
        <end position="190"/>
    </location>
</feature>
<name>A0A8T0IH48_CERPU</name>
<evidence type="ECO:0000313" key="2">
    <source>
        <dbReference type="EMBL" id="KAG0582249.1"/>
    </source>
</evidence>
<gene>
    <name evidence="2" type="ORF">KC19_3G045800</name>
</gene>
<feature type="region of interest" description="Disordered" evidence="1">
    <location>
        <begin position="211"/>
        <end position="298"/>
    </location>
</feature>
<sequence>MGQSKCDLSYAMPAANWDGAPRRPVAEVSGRALEGFPVTHLRPPPGAKPANLADLPFDNFEPPPELLKPSRNNLGGKILKLLKLRKKSSSAAPAVNLPMEDFHQPSLRVLHFQDLISHSTQFPSPVQVGFQVDDVTKRYNYDSDEHSGNYASDTQTSSSSMISSSSRNSNSSELESNRSSGTPRSPCLYSGQLTNSQLMANILISIMDEEDNASGSASDEHGSSEDDIPTMASLNGPHESAWHQPRDEMFNADSPTVRGRQSTSMKHLSSSGHHTPKAGTRTSVAVNGLTSPGPSRRFGKLDLSRIEVHKFR</sequence>
<feature type="compositionally biased region" description="Basic and acidic residues" evidence="1">
    <location>
        <begin position="240"/>
        <end position="249"/>
    </location>
</feature>
<protein>
    <submittedName>
        <fullName evidence="2">Uncharacterized protein</fullName>
    </submittedName>
</protein>
<reference evidence="2" key="1">
    <citation type="submission" date="2020-06" db="EMBL/GenBank/DDBJ databases">
        <title>WGS assembly of Ceratodon purpureus strain R40.</title>
        <authorList>
            <person name="Carey S.B."/>
            <person name="Jenkins J."/>
            <person name="Shu S."/>
            <person name="Lovell J.T."/>
            <person name="Sreedasyam A."/>
            <person name="Maumus F."/>
            <person name="Tiley G.P."/>
            <person name="Fernandez-Pozo N."/>
            <person name="Barry K."/>
            <person name="Chen C."/>
            <person name="Wang M."/>
            <person name="Lipzen A."/>
            <person name="Daum C."/>
            <person name="Saski C.A."/>
            <person name="Payton A.C."/>
            <person name="Mcbreen J.C."/>
            <person name="Conrad R.E."/>
            <person name="Kollar L.M."/>
            <person name="Olsson S."/>
            <person name="Huttunen S."/>
            <person name="Landis J.B."/>
            <person name="Wickett N.J."/>
            <person name="Johnson M.G."/>
            <person name="Rensing S.A."/>
            <person name="Grimwood J."/>
            <person name="Schmutz J."/>
            <person name="Mcdaniel S.F."/>
        </authorList>
    </citation>
    <scope>NUCLEOTIDE SEQUENCE</scope>
    <source>
        <strain evidence="2">R40</strain>
    </source>
</reference>
<proteinExistence type="predicted"/>
<dbReference type="AlphaFoldDB" id="A0A8T0IH48"/>
<organism evidence="2 3">
    <name type="scientific">Ceratodon purpureus</name>
    <name type="common">Fire moss</name>
    <name type="synonym">Dicranum purpureum</name>
    <dbReference type="NCBI Taxonomy" id="3225"/>
    <lineage>
        <taxon>Eukaryota</taxon>
        <taxon>Viridiplantae</taxon>
        <taxon>Streptophyta</taxon>
        <taxon>Embryophyta</taxon>
        <taxon>Bryophyta</taxon>
        <taxon>Bryophytina</taxon>
        <taxon>Bryopsida</taxon>
        <taxon>Dicranidae</taxon>
        <taxon>Pseudoditrichales</taxon>
        <taxon>Ditrichaceae</taxon>
        <taxon>Ceratodon</taxon>
    </lineage>
</organism>
<evidence type="ECO:0000256" key="1">
    <source>
        <dbReference type="SAM" id="MobiDB-lite"/>
    </source>
</evidence>
<dbReference type="Proteomes" id="UP000822688">
    <property type="component" value="Chromosome 3"/>
</dbReference>